<reference evidence="2 3" key="1">
    <citation type="submission" date="2020-08" db="EMBL/GenBank/DDBJ databases">
        <title>Genomic Encyclopedia of Type Strains, Phase IV (KMG-IV): sequencing the most valuable type-strain genomes for metagenomic binning, comparative biology and taxonomic classification.</title>
        <authorList>
            <person name="Goeker M."/>
        </authorList>
    </citation>
    <scope>NUCLEOTIDE SEQUENCE [LARGE SCALE GENOMIC DNA]</scope>
    <source>
        <strain evidence="2 3">DSM 17498</strain>
    </source>
</reference>
<dbReference type="PANTHER" id="PTHR42831:SF1">
    <property type="entry name" value="FE-S PROTEIN MATURATION AUXILIARY FACTOR YITW"/>
    <property type="match status" value="1"/>
</dbReference>
<dbReference type="InterPro" id="IPR002744">
    <property type="entry name" value="MIP18-like"/>
</dbReference>
<evidence type="ECO:0000313" key="2">
    <source>
        <dbReference type="EMBL" id="MBB5053952.1"/>
    </source>
</evidence>
<dbReference type="EMBL" id="JACHIJ010000005">
    <property type="protein sequence ID" value="MBB5053952.1"/>
    <property type="molecule type" value="Genomic_DNA"/>
</dbReference>
<sequence>MTIIGSTLAAKVRDALRVVIDPELGLNIVDLGFVYGISVEDGAAWIVMTATTPGCPATGFLKEGVSNSALRVPGVKSVDVTMTFDPPWTPALMTADARAELDFRN</sequence>
<comment type="caution">
    <text evidence="2">The sequence shown here is derived from an EMBL/GenBank/DDBJ whole genome shotgun (WGS) entry which is preliminary data.</text>
</comment>
<proteinExistence type="predicted"/>
<evidence type="ECO:0000259" key="1">
    <source>
        <dbReference type="Pfam" id="PF01883"/>
    </source>
</evidence>
<dbReference type="RefSeq" id="WP_184087664.1">
    <property type="nucleotide sequence ID" value="NZ_JACHIJ010000005.1"/>
</dbReference>
<feature type="domain" description="MIP18 family-like" evidence="1">
    <location>
        <begin position="10"/>
        <end position="80"/>
    </location>
</feature>
<dbReference type="PANTHER" id="PTHR42831">
    <property type="entry name" value="FE-S PROTEIN MATURATION AUXILIARY FACTOR YITW"/>
    <property type="match status" value="1"/>
</dbReference>
<protein>
    <submittedName>
        <fullName evidence="2">Metal-sulfur cluster biosynthetic enzyme</fullName>
    </submittedName>
</protein>
<dbReference type="Proteomes" id="UP000521227">
    <property type="component" value="Unassembled WGS sequence"/>
</dbReference>
<dbReference type="AlphaFoldDB" id="A0A840N4X6"/>
<dbReference type="Gene3D" id="3.30.300.130">
    <property type="entry name" value="Fe-S cluster assembly (FSCA)"/>
    <property type="match status" value="1"/>
</dbReference>
<accession>A0A840N4X6</accession>
<evidence type="ECO:0000313" key="3">
    <source>
        <dbReference type="Proteomes" id="UP000521227"/>
    </source>
</evidence>
<gene>
    <name evidence="2" type="ORF">HNQ36_003952</name>
</gene>
<dbReference type="Pfam" id="PF01883">
    <property type="entry name" value="FeS_assembly_P"/>
    <property type="match status" value="1"/>
</dbReference>
<dbReference type="SUPFAM" id="SSF117916">
    <property type="entry name" value="Fe-S cluster assembly (FSCA) domain-like"/>
    <property type="match status" value="1"/>
</dbReference>
<dbReference type="InterPro" id="IPR052339">
    <property type="entry name" value="Fe-S_Maturation_MIP18"/>
</dbReference>
<organism evidence="2 3">
    <name type="scientific">Afipia massiliensis</name>
    <dbReference type="NCBI Taxonomy" id="211460"/>
    <lineage>
        <taxon>Bacteria</taxon>
        <taxon>Pseudomonadati</taxon>
        <taxon>Pseudomonadota</taxon>
        <taxon>Alphaproteobacteria</taxon>
        <taxon>Hyphomicrobiales</taxon>
        <taxon>Nitrobacteraceae</taxon>
        <taxon>Afipia</taxon>
    </lineage>
</organism>
<name>A0A840N4X6_9BRAD</name>
<dbReference type="InterPro" id="IPR034904">
    <property type="entry name" value="FSCA_dom_sf"/>
</dbReference>